<accession>A0A920C7A8</accession>
<name>A0A920C7A8_9BACI</name>
<feature type="transmembrane region" description="Helical" evidence="1">
    <location>
        <begin position="33"/>
        <end position="55"/>
    </location>
</feature>
<evidence type="ECO:0000313" key="3">
    <source>
        <dbReference type="Proteomes" id="UP000676917"/>
    </source>
</evidence>
<dbReference type="InterPro" id="IPR043130">
    <property type="entry name" value="CDP-OH_PTrfase_TM_dom"/>
</dbReference>
<proteinExistence type="predicted"/>
<dbReference type="RefSeq" id="WP_212920466.1">
    <property type="nucleotide sequence ID" value="NZ_BORP01000002.1"/>
</dbReference>
<dbReference type="AlphaFoldDB" id="A0A920C7A8"/>
<dbReference type="Proteomes" id="UP000676917">
    <property type="component" value="Unassembled WGS sequence"/>
</dbReference>
<feature type="transmembrane region" description="Helical" evidence="1">
    <location>
        <begin position="226"/>
        <end position="243"/>
    </location>
</feature>
<feature type="transmembrane region" description="Helical" evidence="1">
    <location>
        <begin position="61"/>
        <end position="89"/>
    </location>
</feature>
<keyword evidence="1" id="KW-0812">Transmembrane</keyword>
<dbReference type="EMBL" id="BORP01000002">
    <property type="protein sequence ID" value="GIO26979.1"/>
    <property type="molecule type" value="Genomic_DNA"/>
</dbReference>
<feature type="transmembrane region" description="Helical" evidence="1">
    <location>
        <begin position="201"/>
        <end position="220"/>
    </location>
</feature>
<evidence type="ECO:0000313" key="2">
    <source>
        <dbReference type="EMBL" id="GIO26979.1"/>
    </source>
</evidence>
<reference evidence="2" key="1">
    <citation type="submission" date="2021-03" db="EMBL/GenBank/DDBJ databases">
        <title>Antimicrobial resistance genes in bacteria isolated from Japanese honey, and their potential for conferring macrolide and lincosamide resistance in the American foulbrood pathogen Paenibacillus larvae.</title>
        <authorList>
            <person name="Okamoto M."/>
            <person name="Kumagai M."/>
            <person name="Kanamori H."/>
            <person name="Takamatsu D."/>
        </authorList>
    </citation>
    <scope>NUCLEOTIDE SEQUENCE</scope>
    <source>
        <strain evidence="2">J43TS3</strain>
    </source>
</reference>
<comment type="caution">
    <text evidence="2">The sequence shown here is derived from an EMBL/GenBank/DDBJ whole genome shotgun (WGS) entry which is preliminary data.</text>
</comment>
<keyword evidence="3" id="KW-1185">Reference proteome</keyword>
<evidence type="ECO:0000256" key="1">
    <source>
        <dbReference type="SAM" id="Phobius"/>
    </source>
</evidence>
<dbReference type="Gene3D" id="1.20.120.1760">
    <property type="match status" value="1"/>
</dbReference>
<evidence type="ECO:0008006" key="4">
    <source>
        <dbReference type="Google" id="ProtNLM"/>
    </source>
</evidence>
<keyword evidence="1" id="KW-1133">Transmembrane helix</keyword>
<keyword evidence="1" id="KW-0472">Membrane</keyword>
<feature type="transmembrane region" description="Helical" evidence="1">
    <location>
        <begin position="110"/>
        <end position="128"/>
    </location>
</feature>
<organism evidence="2 3">
    <name type="scientific">Ornithinibacillus bavariensis</name>
    <dbReference type="NCBI Taxonomy" id="545502"/>
    <lineage>
        <taxon>Bacteria</taxon>
        <taxon>Bacillati</taxon>
        <taxon>Bacillota</taxon>
        <taxon>Bacilli</taxon>
        <taxon>Bacillales</taxon>
        <taxon>Bacillaceae</taxon>
        <taxon>Ornithinibacillus</taxon>
    </lineage>
</organism>
<feature type="transmembrane region" description="Helical" evidence="1">
    <location>
        <begin position="134"/>
        <end position="152"/>
    </location>
</feature>
<protein>
    <recommendedName>
        <fullName evidence="4">CDP-alcohol phosphatidyltransferase family protein</fullName>
    </recommendedName>
</protein>
<gene>
    <name evidence="2" type="ORF">J43TS3_15900</name>
</gene>
<sequence length="266" mass="31325">MKYKDVIRHMKKDEANNYYTVLKRKSGAMLTWVILKLFPSISANFVTLSMLPLNLLAAGMLYYAIVSFNLLFLFISLLISFFTLSLDSVDGNIARIKKTASIKGVFFDRLVHNICHPLYFFIIGFAFYETSNQIAYLIIFLIVGLLSELSPFDISQKDVEALFIRQAVYHNTITYNYESHKNRDYKKQHTTNHFKSTVRKWITTILMNDFFYLMILLDMLIFDKQYYFTVFLAFVDIIGMIYVRANINRWENNLSEVLERLTVYKN</sequence>